<evidence type="ECO:0000256" key="1">
    <source>
        <dbReference type="SAM" id="MobiDB-lite"/>
    </source>
</evidence>
<comment type="caution">
    <text evidence="3">The sequence shown here is derived from an EMBL/GenBank/DDBJ whole genome shotgun (WGS) entry which is preliminary data.</text>
</comment>
<evidence type="ECO:0000313" key="4">
    <source>
        <dbReference type="Proteomes" id="UP000011513"/>
    </source>
</evidence>
<feature type="region of interest" description="Disordered" evidence="1">
    <location>
        <begin position="82"/>
        <end position="102"/>
    </location>
</feature>
<reference evidence="3 4" key="1">
    <citation type="journal article" date="2014" name="PLoS Genet.">
        <title>Phylogenetically driven sequencing of extremely halophilic archaea reveals strategies for static and dynamic osmo-response.</title>
        <authorList>
            <person name="Becker E.A."/>
            <person name="Seitzer P.M."/>
            <person name="Tritt A."/>
            <person name="Larsen D."/>
            <person name="Krusor M."/>
            <person name="Yao A.I."/>
            <person name="Wu D."/>
            <person name="Madern D."/>
            <person name="Eisen J.A."/>
            <person name="Darling A.E."/>
            <person name="Facciotti M.T."/>
        </authorList>
    </citation>
    <scope>NUCLEOTIDE SEQUENCE [LARGE SCALE GENOMIC DNA]</scope>
    <source>
        <strain evidence="3 4">JCM 14848</strain>
    </source>
</reference>
<dbReference type="EMBL" id="AOIV01000027">
    <property type="protein sequence ID" value="ELZ29896.1"/>
    <property type="molecule type" value="Genomic_DNA"/>
</dbReference>
<feature type="domain" description="DUF7552" evidence="2">
    <location>
        <begin position="5"/>
        <end position="79"/>
    </location>
</feature>
<organism evidence="3 4">
    <name type="scientific">Halogeometricum pallidum JCM 14848</name>
    <dbReference type="NCBI Taxonomy" id="1227487"/>
    <lineage>
        <taxon>Archaea</taxon>
        <taxon>Methanobacteriati</taxon>
        <taxon>Methanobacteriota</taxon>
        <taxon>Stenosarchaea group</taxon>
        <taxon>Halobacteria</taxon>
        <taxon>Halobacteriales</taxon>
        <taxon>Haloferacaceae</taxon>
        <taxon>Halogeometricum</taxon>
    </lineage>
</organism>
<dbReference type="PATRIC" id="fig|1227487.5.peg.2570"/>
<sequence>MAGTTLIEIREHIEALAGDDGEFAVVCGRTGERPIPVAGERFETRAVARTAARATEQYRAVLRRYDPQLRFYDLVVCQHVGGGSRSRADARGGRTSPGSNAR</sequence>
<dbReference type="Pfam" id="PF24422">
    <property type="entry name" value="DUF7552"/>
    <property type="match status" value="1"/>
</dbReference>
<accession>M0D2Z2</accession>
<protein>
    <recommendedName>
        <fullName evidence="2">DUF7552 domain-containing protein</fullName>
    </recommendedName>
</protein>
<keyword evidence="4" id="KW-1185">Reference proteome</keyword>
<name>M0D2Z2_HALPD</name>
<dbReference type="eggNOG" id="arCOG06244">
    <property type="taxonomic scope" value="Archaea"/>
</dbReference>
<dbReference type="Proteomes" id="UP000011513">
    <property type="component" value="Unassembled WGS sequence"/>
</dbReference>
<evidence type="ECO:0000259" key="2">
    <source>
        <dbReference type="Pfam" id="PF24422"/>
    </source>
</evidence>
<gene>
    <name evidence="3" type="ORF">C474_12706</name>
</gene>
<dbReference type="OrthoDB" id="342580at2157"/>
<dbReference type="InParanoid" id="M0D2Z2"/>
<dbReference type="InterPro" id="IPR055974">
    <property type="entry name" value="DUF7552"/>
</dbReference>
<dbReference type="AlphaFoldDB" id="M0D2Z2"/>
<evidence type="ECO:0000313" key="3">
    <source>
        <dbReference type="EMBL" id="ELZ29896.1"/>
    </source>
</evidence>
<proteinExistence type="predicted"/>
<dbReference type="RefSeq" id="WP_008387285.1">
    <property type="nucleotide sequence ID" value="NZ_AOIV01000027.1"/>
</dbReference>